<dbReference type="Proteomes" id="UP000092462">
    <property type="component" value="Unassembled WGS sequence"/>
</dbReference>
<feature type="compositionally biased region" description="Polar residues" evidence="1">
    <location>
        <begin position="366"/>
        <end position="394"/>
    </location>
</feature>
<evidence type="ECO:0000256" key="1">
    <source>
        <dbReference type="SAM" id="MobiDB-lite"/>
    </source>
</evidence>
<feature type="compositionally biased region" description="Basic and acidic residues" evidence="1">
    <location>
        <begin position="497"/>
        <end position="516"/>
    </location>
</feature>
<feature type="compositionally biased region" description="Polar residues" evidence="1">
    <location>
        <begin position="211"/>
        <end position="223"/>
    </location>
</feature>
<feature type="region of interest" description="Disordered" evidence="1">
    <location>
        <begin position="544"/>
        <end position="607"/>
    </location>
</feature>
<reference evidence="2" key="1">
    <citation type="submission" date="2022-08" db="UniProtKB">
        <authorList>
            <consortium name="EnsemblMetazoa"/>
        </authorList>
    </citation>
    <scope>IDENTIFICATION</scope>
    <source>
        <strain evidence="2">Israel</strain>
    </source>
</reference>
<feature type="compositionally biased region" description="Low complexity" evidence="1">
    <location>
        <begin position="199"/>
        <end position="210"/>
    </location>
</feature>
<keyword evidence="3" id="KW-1185">Reference proteome</keyword>
<feature type="compositionally biased region" description="Basic and acidic residues" evidence="1">
    <location>
        <begin position="549"/>
        <end position="568"/>
    </location>
</feature>
<accession>A0A1B0GM48</accession>
<proteinExistence type="predicted"/>
<feature type="compositionally biased region" description="Acidic residues" evidence="1">
    <location>
        <begin position="641"/>
        <end position="653"/>
    </location>
</feature>
<feature type="compositionally biased region" description="Basic and acidic residues" evidence="1">
    <location>
        <begin position="306"/>
        <end position="340"/>
    </location>
</feature>
<feature type="compositionally biased region" description="Low complexity" evidence="1">
    <location>
        <begin position="343"/>
        <end position="363"/>
    </location>
</feature>
<feature type="region of interest" description="Disordered" evidence="1">
    <location>
        <begin position="690"/>
        <end position="716"/>
    </location>
</feature>
<feature type="compositionally biased region" description="Basic residues" evidence="1">
    <location>
        <begin position="578"/>
        <end position="591"/>
    </location>
</feature>
<feature type="region of interest" description="Disordered" evidence="1">
    <location>
        <begin position="196"/>
        <end position="270"/>
    </location>
</feature>
<dbReference type="EnsemblMetazoa" id="PPAI002117-RA">
    <property type="protein sequence ID" value="PPAI002117-PA"/>
    <property type="gene ID" value="PPAI002117"/>
</dbReference>
<feature type="region of interest" description="Disordered" evidence="1">
    <location>
        <begin position="623"/>
        <end position="672"/>
    </location>
</feature>
<dbReference type="EMBL" id="AJVK01023957">
    <property type="status" value="NOT_ANNOTATED_CDS"/>
    <property type="molecule type" value="Genomic_DNA"/>
</dbReference>
<evidence type="ECO:0000313" key="2">
    <source>
        <dbReference type="EnsemblMetazoa" id="PPAI002117-PA"/>
    </source>
</evidence>
<sequence>VRAAVAQAVNKVTKSASGTLHCILERHLDDTESSVKKHKSKKKITHKITCSVGIDEPILSIVKPIVVDEAEAENSTPIKVKKKLNAVVEHIDEHVVKLPKKKIKKPQEKKMEKDVEDIWSGMRETVYYNKRKQEIKARQIEMLRAFHEEAEESQSAEIIPQETPQHVTMERRSVVIEDDEESASILAPVAALCDRSENSVKVSKPSQSKSTITDAKVQSSANNGADVKTTGWENIDGSRVKSCDPTSQLVGASSGEKTLFSKNRDSGQRFSTSVDNVNVVKIPQEKECEKLPMRASLKISNGPEAKSPEAPKPSHDRTKITDTTEKDSTMDGKAKGDRSPGLKKFGAKTAAAKKSPSKNTAAAGGTPTNEEIPQATSNTTSMSPTREANTSESVTPPVVREAHRTSMANEAISNEINLNDHEEITTCNSSIRDKEVNIFKSHSGKISKFPTFTNLNELSLDCDQSEKSMAIEVDGARNCLGTSKPLDVPSTSALSEKSSDTVPKSDDKSDKSKVEMPPESPQVNGSEKPPVKVVKKKIIIVKKVIKKSPNKDKSEPLDKKTEDKKEAEEANAGDAKKDKKSPKGHRKKTHEKKGGFNPQKCMKFSPDHKKKCFTVDEKATRVLYATPRPLQKKKKHIEYYSSDESDMSDDSDSDASSHTTSSDDEFFDCPSPPDHKLNLYASKDVRMSTCSNDSGFEGGTAPSSPKQMLETEDDRRQMKHGMFSMGCGEM</sequence>
<dbReference type="AlphaFoldDB" id="A0A1B0GM48"/>
<dbReference type="VEuPathDB" id="VectorBase:PPAPM1_004042"/>
<feature type="region of interest" description="Disordered" evidence="1">
    <location>
        <begin position="291"/>
        <end position="399"/>
    </location>
</feature>
<evidence type="ECO:0000313" key="3">
    <source>
        <dbReference type="Proteomes" id="UP000092462"/>
    </source>
</evidence>
<feature type="region of interest" description="Disordered" evidence="1">
    <location>
        <begin position="479"/>
        <end position="532"/>
    </location>
</feature>
<dbReference type="VEuPathDB" id="VectorBase:PPAI002117"/>
<name>A0A1B0GM48_PHLPP</name>
<protein>
    <submittedName>
        <fullName evidence="2">Uncharacterized protein</fullName>
    </submittedName>
</protein>
<organism evidence="2 3">
    <name type="scientific">Phlebotomus papatasi</name>
    <name type="common">Sandfly</name>
    <dbReference type="NCBI Taxonomy" id="29031"/>
    <lineage>
        <taxon>Eukaryota</taxon>
        <taxon>Metazoa</taxon>
        <taxon>Ecdysozoa</taxon>
        <taxon>Arthropoda</taxon>
        <taxon>Hexapoda</taxon>
        <taxon>Insecta</taxon>
        <taxon>Pterygota</taxon>
        <taxon>Neoptera</taxon>
        <taxon>Endopterygota</taxon>
        <taxon>Diptera</taxon>
        <taxon>Nematocera</taxon>
        <taxon>Psychodoidea</taxon>
        <taxon>Psychodidae</taxon>
        <taxon>Phlebotomus</taxon>
        <taxon>Phlebotomus</taxon>
    </lineage>
</organism>